<dbReference type="Gene3D" id="3.50.30.30">
    <property type="match status" value="1"/>
</dbReference>
<dbReference type="InterPro" id="IPR041756">
    <property type="entry name" value="M28_SGAP-like"/>
</dbReference>
<keyword evidence="9 12" id="KW-0732">Signal</keyword>
<evidence type="ECO:0000256" key="12">
    <source>
        <dbReference type="RuleBase" id="RU361240"/>
    </source>
</evidence>
<feature type="signal peptide" evidence="12">
    <location>
        <begin position="1"/>
        <end position="22"/>
    </location>
</feature>
<dbReference type="GO" id="GO:0008235">
    <property type="term" value="F:metalloexopeptidase activity"/>
    <property type="evidence" value="ECO:0007669"/>
    <property type="project" value="InterPro"/>
</dbReference>
<dbReference type="PANTHER" id="PTHR12147">
    <property type="entry name" value="METALLOPEPTIDASE M28 FAMILY MEMBER"/>
    <property type="match status" value="1"/>
</dbReference>
<dbReference type="PROSITE" id="PS50181">
    <property type="entry name" value="FBOX"/>
    <property type="match status" value="1"/>
</dbReference>
<dbReference type="Proteomes" id="UP000483672">
    <property type="component" value="Unassembled WGS sequence"/>
</dbReference>
<comment type="cofactor">
    <cofactor evidence="1">
        <name>Zn(2+)</name>
        <dbReference type="ChEBI" id="CHEBI:29105"/>
    </cofactor>
</comment>
<dbReference type="Gene3D" id="3.40.630.10">
    <property type="entry name" value="Zn peptidases"/>
    <property type="match status" value="1"/>
</dbReference>
<protein>
    <recommendedName>
        <fullName evidence="12">Peptide hydrolase</fullName>
        <ecNumber evidence="12">3.4.-.-</ecNumber>
    </recommendedName>
</protein>
<keyword evidence="6" id="KW-0964">Secreted</keyword>
<dbReference type="GO" id="GO:0005576">
    <property type="term" value="C:extracellular region"/>
    <property type="evidence" value="ECO:0007669"/>
    <property type="project" value="UniProtKB-SubCell"/>
</dbReference>
<reference evidence="14 15" key="1">
    <citation type="submission" date="2019-06" db="EMBL/GenBank/DDBJ databases">
        <authorList>
            <person name="Palmer J.M."/>
        </authorList>
    </citation>
    <scope>NUCLEOTIDE SEQUENCE [LARGE SCALE GENOMIC DNA]</scope>
    <source>
        <strain evidence="14 15">TWF191</strain>
    </source>
</reference>
<dbReference type="InterPro" id="IPR003137">
    <property type="entry name" value="PA_domain"/>
</dbReference>
<dbReference type="InterPro" id="IPR036047">
    <property type="entry name" value="F-box-like_dom_sf"/>
</dbReference>
<dbReference type="SUPFAM" id="SSF81383">
    <property type="entry name" value="F-box domain"/>
    <property type="match status" value="1"/>
</dbReference>
<dbReference type="EMBL" id="WIPF01000049">
    <property type="protein sequence ID" value="KAF3219697.1"/>
    <property type="molecule type" value="Genomic_DNA"/>
</dbReference>
<feature type="chain" id="PRO_5029032823" description="Peptide hydrolase" evidence="12">
    <location>
        <begin position="23"/>
        <end position="974"/>
    </location>
</feature>
<evidence type="ECO:0000313" key="15">
    <source>
        <dbReference type="Proteomes" id="UP000483672"/>
    </source>
</evidence>
<dbReference type="Pfam" id="PF02225">
    <property type="entry name" value="PA"/>
    <property type="match status" value="1"/>
</dbReference>
<evidence type="ECO:0000256" key="9">
    <source>
        <dbReference type="ARBA" id="ARBA00022729"/>
    </source>
</evidence>
<comment type="similarity">
    <text evidence="3">Belongs to the peptidase M28 family. M28A subfamily.</text>
</comment>
<comment type="subcellular location">
    <subcellularLocation>
        <location evidence="2">Secreted</location>
    </subcellularLocation>
</comment>
<evidence type="ECO:0000256" key="7">
    <source>
        <dbReference type="ARBA" id="ARBA00022670"/>
    </source>
</evidence>
<evidence type="ECO:0000256" key="2">
    <source>
        <dbReference type="ARBA" id="ARBA00004613"/>
    </source>
</evidence>
<dbReference type="InterPro" id="IPR001810">
    <property type="entry name" value="F-box_dom"/>
</dbReference>
<dbReference type="SUPFAM" id="SSF52025">
    <property type="entry name" value="PA domain"/>
    <property type="match status" value="1"/>
</dbReference>
<keyword evidence="8 12" id="KW-0479">Metal-binding</keyword>
<gene>
    <name evidence="14" type="ORF">TWF191_007674</name>
</gene>
<keyword evidence="7 12" id="KW-0645">Protease</keyword>
<evidence type="ECO:0000256" key="3">
    <source>
        <dbReference type="ARBA" id="ARBA00005957"/>
    </source>
</evidence>
<accession>A0A7C8UQI9</accession>
<evidence type="ECO:0000256" key="4">
    <source>
        <dbReference type="ARBA" id="ARBA00011245"/>
    </source>
</evidence>
<evidence type="ECO:0000259" key="13">
    <source>
        <dbReference type="PROSITE" id="PS50181"/>
    </source>
</evidence>
<keyword evidence="5" id="KW-0031">Aminopeptidase</keyword>
<keyword evidence="10 12" id="KW-0378">Hydrolase</keyword>
<keyword evidence="11 12" id="KW-0862">Zinc</keyword>
<dbReference type="InterPro" id="IPR007484">
    <property type="entry name" value="Peptidase_M28"/>
</dbReference>
<dbReference type="InterPro" id="IPR046450">
    <property type="entry name" value="PA_dom_sf"/>
</dbReference>
<dbReference type="GO" id="GO:0046872">
    <property type="term" value="F:metal ion binding"/>
    <property type="evidence" value="ECO:0007669"/>
    <property type="project" value="UniProtKB-KW"/>
</dbReference>
<dbReference type="CDD" id="cd03876">
    <property type="entry name" value="M28_SGAP_like"/>
    <property type="match status" value="1"/>
</dbReference>
<evidence type="ECO:0000256" key="8">
    <source>
        <dbReference type="ARBA" id="ARBA00022723"/>
    </source>
</evidence>
<comment type="subunit">
    <text evidence="4">Monomer.</text>
</comment>
<dbReference type="EC" id="3.4.-.-" evidence="12"/>
<evidence type="ECO:0000313" key="14">
    <source>
        <dbReference type="EMBL" id="KAF3219697.1"/>
    </source>
</evidence>
<dbReference type="GO" id="GO:0006508">
    <property type="term" value="P:proteolysis"/>
    <property type="evidence" value="ECO:0007669"/>
    <property type="project" value="UniProtKB-KW"/>
</dbReference>
<evidence type="ECO:0000256" key="1">
    <source>
        <dbReference type="ARBA" id="ARBA00001947"/>
    </source>
</evidence>
<dbReference type="GO" id="GO:0004177">
    <property type="term" value="F:aminopeptidase activity"/>
    <property type="evidence" value="ECO:0007669"/>
    <property type="project" value="UniProtKB-KW"/>
</dbReference>
<dbReference type="FunFam" id="3.50.30.30:FF:000030">
    <property type="entry name" value="Peptide hydrolase"/>
    <property type="match status" value="1"/>
</dbReference>
<dbReference type="AlphaFoldDB" id="A0A7C8UQI9"/>
<comment type="caution">
    <text evidence="14">The sequence shown here is derived from an EMBL/GenBank/DDBJ whole genome shotgun (WGS) entry which is preliminary data.</text>
</comment>
<dbReference type="CDD" id="cd02130">
    <property type="entry name" value="PA_ScAPY_like"/>
    <property type="match status" value="1"/>
</dbReference>
<feature type="domain" description="F-box" evidence="13">
    <location>
        <begin position="543"/>
        <end position="592"/>
    </location>
</feature>
<proteinExistence type="inferred from homology"/>
<sequence>MYVKFNPSTLLPLGLLVSSALASPTFPQQQPLGLNDELSAAIRIHSKKPSVDAEKLAATIKTENLLLRAKDLYTIAKISELEHGHPTRVIGSKGHVATVEYVQRVLGSLGGYYTLGEQTFPASSGYIFESRLVIGNDVIEHRAMSLTPPTKNRQPVSAKVVAAKNDGCSESDFGEDIKGSIALIERGRCPFGTKSENAGKAGAVAAVIYNNEAGSLSGTLGTPSEDHVATFGIARTAAEPILEKLKAGEEVDGSAYLDSEVNVIRTKNVIAQTVLGDPENCVMLGGHSDSVGEGPGINDDGSGSMTLLEVAVQLTKFSVNNCVRFAWWSGEEEGLLGSTWYAQHLTDEENKKIRLFMDYDMLASVNFAYQIYNATDAEGDPKGSEELRNFYIEGYKGLGVNYTFIPFDGRSDYVGFIEAGIPAGGVATGAEGIKTPEEVEMFGGKAGEWYDPCYHQLCDDLTNLDEKAWNVNARLVAKSVGKYAESFEGFPKRVLESDEVRAERKESAKKWKYRGSKLVIYSSFEKGTHNYIDTISTPPSQKMASLASLPQELVDMILSDLGPAHLGKVRLLSRFYNARFKNLFWYLVFQTLQIDLRPSCIERLILLGKGPEVASVIQNIIVRPQKGQDLKVSQITPLLTKAFAALPDIKSINIQVPHGTGGFDYWKPVMDAAIKSKRETVESITGPKCGMQMSKLKFSTAQTIAYQNTFINLKVLDITVSVQYERPELAEKFWTWIERIGSQMERLTIKTTRTSRNIPSPNDHGGFLPKSFGLPKLKALKLVDAAVTPNDFKKLFGSVDLDVVDISQCRMKNPKVDWFEILKHLRNGNINKIKELRFVISSYHGSELYDLPNLRIDVNSDWTSEGNSCKVTLHSGLSGFYNTQKNLWDELGTTDDQDEFWSSLTNSKWTLPRTTRWKRLQIATEEYRSTVSKLVSVLSSEHDPHEAFEVKQEYDTKVARLQEEEELDNGVEEG</sequence>
<dbReference type="Pfam" id="PF04389">
    <property type="entry name" value="Peptidase_M28"/>
    <property type="match status" value="1"/>
</dbReference>
<name>A0A7C8UQI9_ORBOL</name>
<evidence type="ECO:0000256" key="5">
    <source>
        <dbReference type="ARBA" id="ARBA00022438"/>
    </source>
</evidence>
<evidence type="ECO:0000256" key="6">
    <source>
        <dbReference type="ARBA" id="ARBA00022525"/>
    </source>
</evidence>
<dbReference type="InterPro" id="IPR045175">
    <property type="entry name" value="M28_fam"/>
</dbReference>
<dbReference type="SUPFAM" id="SSF53187">
    <property type="entry name" value="Zn-dependent exopeptidases"/>
    <property type="match status" value="1"/>
</dbReference>
<dbReference type="FunFam" id="3.40.630.10:FF:000093">
    <property type="entry name" value="Peptide hydrolase"/>
    <property type="match status" value="1"/>
</dbReference>
<evidence type="ECO:0000256" key="10">
    <source>
        <dbReference type="ARBA" id="ARBA00022801"/>
    </source>
</evidence>
<evidence type="ECO:0000256" key="11">
    <source>
        <dbReference type="ARBA" id="ARBA00022833"/>
    </source>
</evidence>
<organism evidence="14 15">
    <name type="scientific">Orbilia oligospora</name>
    <name type="common">Nematode-trapping fungus</name>
    <name type="synonym">Arthrobotrys oligospora</name>
    <dbReference type="NCBI Taxonomy" id="2813651"/>
    <lineage>
        <taxon>Eukaryota</taxon>
        <taxon>Fungi</taxon>
        <taxon>Dikarya</taxon>
        <taxon>Ascomycota</taxon>
        <taxon>Pezizomycotina</taxon>
        <taxon>Orbiliomycetes</taxon>
        <taxon>Orbiliales</taxon>
        <taxon>Orbiliaceae</taxon>
        <taxon>Orbilia</taxon>
    </lineage>
</organism>
<dbReference type="PANTHER" id="PTHR12147:SF17">
    <property type="entry name" value="AMINOPEPTIDASE Y"/>
    <property type="match status" value="1"/>
</dbReference>